<evidence type="ECO:0000259" key="2">
    <source>
        <dbReference type="Pfam" id="PF00497"/>
    </source>
</evidence>
<dbReference type="Pfam" id="PF00497">
    <property type="entry name" value="SBP_bac_3"/>
    <property type="match status" value="1"/>
</dbReference>
<dbReference type="PANTHER" id="PTHR38834">
    <property type="entry name" value="PERIPLASMIC SUBSTRATE BINDING PROTEIN FAMILY 3"/>
    <property type="match status" value="1"/>
</dbReference>
<evidence type="ECO:0000256" key="1">
    <source>
        <dbReference type="SAM" id="SignalP"/>
    </source>
</evidence>
<dbReference type="EMBL" id="POSP01000003">
    <property type="protein sequence ID" value="PND39320.1"/>
    <property type="molecule type" value="Genomic_DNA"/>
</dbReference>
<protein>
    <recommendedName>
        <fullName evidence="2">Solute-binding protein family 3/N-terminal domain-containing protein</fullName>
    </recommendedName>
</protein>
<feature type="chain" id="PRO_5014653603" description="Solute-binding protein family 3/N-terminal domain-containing protein" evidence="1">
    <location>
        <begin position="32"/>
        <end position="276"/>
    </location>
</feature>
<gene>
    <name evidence="3" type="ORF">C1O66_18490</name>
</gene>
<feature type="domain" description="Solute-binding protein family 3/N-terminal" evidence="2">
    <location>
        <begin position="55"/>
        <end position="269"/>
    </location>
</feature>
<keyword evidence="4" id="KW-1185">Reference proteome</keyword>
<sequence length="276" mass="30659">MQPARRSRLHALLAASLLPPLLGCWPGAAHAAPPPATTPATSAGAEAGRLTVLLQDLPPYSQRGPGDRPQGYAVDLTQQLCERARLDCSYEFSSWPRILKRAQLEANVLIPAVVRLPERERHYLWVGQTAVRYGALYRLKRRDDVRLSSLQQLGSYRIGVVKDDVSERELLALGPQVSAQLDRSGDYGSMLRRFFAERTELVALNQTMAPGMLRQFGYEPGEVELLLRFSESRPSMALSLNSDPALLLRLQQTWEAMRRDGTVAAIAARHPIQAPD</sequence>
<evidence type="ECO:0000313" key="4">
    <source>
        <dbReference type="Proteomes" id="UP000235916"/>
    </source>
</evidence>
<dbReference type="RefSeq" id="WP_102769238.1">
    <property type="nucleotide sequence ID" value="NZ_POSP01000003.1"/>
</dbReference>
<evidence type="ECO:0000313" key="3">
    <source>
        <dbReference type="EMBL" id="PND39320.1"/>
    </source>
</evidence>
<dbReference type="OrthoDB" id="8594082at2"/>
<dbReference type="PANTHER" id="PTHR38834:SF3">
    <property type="entry name" value="SOLUTE-BINDING PROTEIN FAMILY 3_N-TERMINAL DOMAIN-CONTAINING PROTEIN"/>
    <property type="match status" value="1"/>
</dbReference>
<name>A0A2N8L0S9_9BURK</name>
<dbReference type="AlphaFoldDB" id="A0A2N8L0S9"/>
<dbReference type="Gene3D" id="3.40.190.10">
    <property type="entry name" value="Periplasmic binding protein-like II"/>
    <property type="match status" value="2"/>
</dbReference>
<comment type="caution">
    <text evidence="3">The sequence shown here is derived from an EMBL/GenBank/DDBJ whole genome shotgun (WGS) entry which is preliminary data.</text>
</comment>
<proteinExistence type="predicted"/>
<keyword evidence="1" id="KW-0732">Signal</keyword>
<feature type="signal peptide" evidence="1">
    <location>
        <begin position="1"/>
        <end position="31"/>
    </location>
</feature>
<accession>A0A2N8L0S9</accession>
<organism evidence="3 4">
    <name type="scientific">Kinneretia aquatilis</name>
    <dbReference type="NCBI Taxonomy" id="2070761"/>
    <lineage>
        <taxon>Bacteria</taxon>
        <taxon>Pseudomonadati</taxon>
        <taxon>Pseudomonadota</taxon>
        <taxon>Betaproteobacteria</taxon>
        <taxon>Burkholderiales</taxon>
        <taxon>Sphaerotilaceae</taxon>
        <taxon>Roseateles</taxon>
    </lineage>
</organism>
<dbReference type="InterPro" id="IPR001638">
    <property type="entry name" value="Solute-binding_3/MltF_N"/>
</dbReference>
<dbReference type="Proteomes" id="UP000235916">
    <property type="component" value="Unassembled WGS sequence"/>
</dbReference>
<reference evidence="3 4" key="1">
    <citation type="submission" date="2018-01" db="EMBL/GenBank/DDBJ databases">
        <title>Draft genome sequence of Paucibacter aquatile CR182 isolated from freshwater of the Nakdong River.</title>
        <authorList>
            <person name="Choi A."/>
            <person name="Chung E.J."/>
        </authorList>
    </citation>
    <scope>NUCLEOTIDE SEQUENCE [LARGE SCALE GENOMIC DNA]</scope>
    <source>
        <strain evidence="3 4">CR182</strain>
    </source>
</reference>
<dbReference type="SUPFAM" id="SSF53850">
    <property type="entry name" value="Periplasmic binding protein-like II"/>
    <property type="match status" value="1"/>
</dbReference>